<feature type="transmembrane region" description="Helical" evidence="1">
    <location>
        <begin position="299"/>
        <end position="317"/>
    </location>
</feature>
<dbReference type="GO" id="GO:0015813">
    <property type="term" value="P:L-glutamate transmembrane transport"/>
    <property type="evidence" value="ECO:0007669"/>
    <property type="project" value="InterPro"/>
</dbReference>
<feature type="transmembrane region" description="Helical" evidence="1">
    <location>
        <begin position="358"/>
        <end position="379"/>
    </location>
</feature>
<feature type="transmembrane region" description="Helical" evidence="1">
    <location>
        <begin position="323"/>
        <end position="346"/>
    </location>
</feature>
<keyword evidence="3" id="KW-1185">Reference proteome</keyword>
<keyword evidence="1" id="KW-0812">Transmembrane</keyword>
<dbReference type="PANTHER" id="PTHR36178">
    <property type="entry name" value="SLR0625 PROTEIN"/>
    <property type="match status" value="1"/>
</dbReference>
<proteinExistence type="predicted"/>
<feature type="transmembrane region" description="Helical" evidence="1">
    <location>
        <begin position="63"/>
        <end position="81"/>
    </location>
</feature>
<dbReference type="GO" id="GO:0016020">
    <property type="term" value="C:membrane"/>
    <property type="evidence" value="ECO:0007669"/>
    <property type="project" value="InterPro"/>
</dbReference>
<feature type="transmembrane region" description="Helical" evidence="1">
    <location>
        <begin position="421"/>
        <end position="440"/>
    </location>
</feature>
<sequence>MDVVTTFSWVGIMLLVGVLLRALVKPLGSILMPASVIGGIVGFILMNMGILSKAGVSSDALNNIVGIFFIFTFISMGLTNVPKADGVNANKEAVKGSIGMGCIWNMLYAIQPFIGYGVLLLVGGFFAMSPEYGMLIPFGFDHGPGQAATFGAMVQENGLEGAQQVAITYAVLGFLMAFGVGVPLAHYGIKKGLASYPSKIDQSITKGLFKREEQTETAGMITTYNGNIDSLAFCIALMGLCYIIAVPIGDLLVSVPNQFVQIFGSMTFFIGMLVAYAIRYILNKFDLKQYFDDGLQTRVTGFTTDFMITSAFMAVQLSVVGKWFVPIIVTAVVVGAVTFAICWFFSARIGGHFDFERLLGIWGCATGTCPSGIALIRIVDPQLRTTVSSEMGSMNAVMIVDAFLVPLIISFCNGGIQLRTIALWFLLIFVVSLVGSLLTGNVKRKTTYSLISGEKHIAQ</sequence>
<feature type="transmembrane region" description="Helical" evidence="1">
    <location>
        <begin position="166"/>
        <end position="189"/>
    </location>
</feature>
<evidence type="ECO:0000313" key="3">
    <source>
        <dbReference type="Proteomes" id="UP000198995"/>
    </source>
</evidence>
<feature type="transmembrane region" description="Helical" evidence="1">
    <location>
        <begin position="102"/>
        <end position="128"/>
    </location>
</feature>
<gene>
    <name evidence="2" type="ORF">SAMN04489866_10859</name>
</gene>
<keyword evidence="1" id="KW-1133">Transmembrane helix</keyword>
<evidence type="ECO:0000256" key="1">
    <source>
        <dbReference type="SAM" id="Phobius"/>
    </source>
</evidence>
<name>A0A1G6Y2I4_PEPNI</name>
<feature type="transmembrane region" description="Helical" evidence="1">
    <location>
        <begin position="6"/>
        <end position="24"/>
    </location>
</feature>
<dbReference type="STRING" id="2741.SAMN04489866_10859"/>
<dbReference type="GO" id="GO:0015501">
    <property type="term" value="F:glutamate:sodium symporter activity"/>
    <property type="evidence" value="ECO:0007669"/>
    <property type="project" value="InterPro"/>
</dbReference>
<feature type="transmembrane region" description="Helical" evidence="1">
    <location>
        <begin position="230"/>
        <end position="253"/>
    </location>
</feature>
<feature type="transmembrane region" description="Helical" evidence="1">
    <location>
        <begin position="391"/>
        <end position="409"/>
    </location>
</feature>
<dbReference type="AlphaFoldDB" id="A0A1G6Y2I4"/>
<protein>
    <submittedName>
        <fullName evidence="2">Glutamate:Na+ symporter, ESS family</fullName>
    </submittedName>
</protein>
<feature type="transmembrane region" description="Helical" evidence="1">
    <location>
        <begin position="259"/>
        <end position="278"/>
    </location>
</feature>
<dbReference type="InterPro" id="IPR004445">
    <property type="entry name" value="GltS"/>
</dbReference>
<organism evidence="2 3">
    <name type="scientific">Peptococcus niger</name>
    <dbReference type="NCBI Taxonomy" id="2741"/>
    <lineage>
        <taxon>Bacteria</taxon>
        <taxon>Bacillati</taxon>
        <taxon>Bacillota</taxon>
        <taxon>Clostridia</taxon>
        <taxon>Eubacteriales</taxon>
        <taxon>Peptococcaceae</taxon>
        <taxon>Peptococcus</taxon>
    </lineage>
</organism>
<dbReference type="RefSeq" id="WP_091792015.1">
    <property type="nucleotide sequence ID" value="NZ_FNAF01000008.1"/>
</dbReference>
<dbReference type="PANTHER" id="PTHR36178:SF1">
    <property type="entry name" value="SODIUM_GLUTAMATE SYMPORTER"/>
    <property type="match status" value="1"/>
</dbReference>
<dbReference type="OrthoDB" id="9801557at2"/>
<reference evidence="2 3" key="1">
    <citation type="submission" date="2016-10" db="EMBL/GenBank/DDBJ databases">
        <authorList>
            <person name="de Groot N.N."/>
        </authorList>
    </citation>
    <scope>NUCLEOTIDE SEQUENCE [LARGE SCALE GENOMIC DNA]</scope>
    <source>
        <strain evidence="2 3">DSM 20475</strain>
    </source>
</reference>
<evidence type="ECO:0000313" key="2">
    <source>
        <dbReference type="EMBL" id="SDD84491.1"/>
    </source>
</evidence>
<accession>A0A1G6Y2I4</accession>
<dbReference type="EMBL" id="FNAF01000008">
    <property type="protein sequence ID" value="SDD84491.1"/>
    <property type="molecule type" value="Genomic_DNA"/>
</dbReference>
<feature type="transmembrane region" description="Helical" evidence="1">
    <location>
        <begin position="31"/>
        <end position="51"/>
    </location>
</feature>
<dbReference type="Proteomes" id="UP000198995">
    <property type="component" value="Unassembled WGS sequence"/>
</dbReference>
<keyword evidence="1" id="KW-0472">Membrane</keyword>